<dbReference type="InterPro" id="IPR008383">
    <property type="entry name" value="API5"/>
</dbReference>
<protein>
    <recommendedName>
        <fullName evidence="6">Apoptosis inhibitor 5</fullName>
    </recommendedName>
</protein>
<organism evidence="4 5">
    <name type="scientific">Engystomops pustulosus</name>
    <name type="common">Tungara frog</name>
    <name type="synonym">Physalaemus pustulosus</name>
    <dbReference type="NCBI Taxonomy" id="76066"/>
    <lineage>
        <taxon>Eukaryota</taxon>
        <taxon>Metazoa</taxon>
        <taxon>Chordata</taxon>
        <taxon>Craniata</taxon>
        <taxon>Vertebrata</taxon>
        <taxon>Euteleostomi</taxon>
        <taxon>Amphibia</taxon>
        <taxon>Batrachia</taxon>
        <taxon>Anura</taxon>
        <taxon>Neobatrachia</taxon>
        <taxon>Hyloidea</taxon>
        <taxon>Leptodactylidae</taxon>
        <taxon>Leiuperinae</taxon>
        <taxon>Engystomops</taxon>
    </lineage>
</organism>
<evidence type="ECO:0000256" key="2">
    <source>
        <dbReference type="ARBA" id="ARBA00022703"/>
    </source>
</evidence>
<dbReference type="GO" id="GO:0003723">
    <property type="term" value="F:RNA binding"/>
    <property type="evidence" value="ECO:0007669"/>
    <property type="project" value="TreeGrafter"/>
</dbReference>
<proteinExistence type="inferred from homology"/>
<evidence type="ECO:0008006" key="6">
    <source>
        <dbReference type="Google" id="ProtNLM"/>
    </source>
</evidence>
<accession>A0AAV6ZMU4</accession>
<comment type="similarity">
    <text evidence="1">Belongs to the API5 family.</text>
</comment>
<keyword evidence="5" id="KW-1185">Reference proteome</keyword>
<dbReference type="GO" id="GO:0043066">
    <property type="term" value="P:negative regulation of apoptotic process"/>
    <property type="evidence" value="ECO:0007669"/>
    <property type="project" value="TreeGrafter"/>
</dbReference>
<gene>
    <name evidence="4" type="ORF">GDO81_022737</name>
</gene>
<feature type="region of interest" description="Disordered" evidence="3">
    <location>
        <begin position="320"/>
        <end position="397"/>
    </location>
</feature>
<evidence type="ECO:0000256" key="3">
    <source>
        <dbReference type="SAM" id="MobiDB-lite"/>
    </source>
</evidence>
<reference evidence="4" key="1">
    <citation type="thesis" date="2020" institute="ProQuest LLC" country="789 East Eisenhower Parkway, Ann Arbor, MI, USA">
        <title>Comparative Genomics and Chromosome Evolution.</title>
        <authorList>
            <person name="Mudd A.B."/>
        </authorList>
    </citation>
    <scope>NUCLEOTIDE SEQUENCE</scope>
    <source>
        <strain evidence="4">237g6f4</strain>
        <tissue evidence="4">Blood</tissue>
    </source>
</reference>
<name>A0AAV6ZMU4_ENGPU</name>
<evidence type="ECO:0000256" key="1">
    <source>
        <dbReference type="ARBA" id="ARBA00009515"/>
    </source>
</evidence>
<sequence length="397" mass="44706">MDAKGTLGGLFSQILHGEDIVRERAIKFLSTKLKALPEDVMTKEVDDFIFSESKKVLYDVTGEEFVLFMKILSSLKNLQTVSGRQQLVDLVSEQAGLHQTLNPADPDSVDRLLQCMRQAVPLFSKNVHSTNFVTYFCENVLPILSTLTSPAEGIDVQLEVLKLLAEMSSFCGDMDKLESNLNKLFDKLLEYMPLPPEEVENGENSANEEPKLQFSYVECLLFSFHQLGRKMPDFLIDKVDADKLKDFKIRLQYFARGLQVYIRQLRLALQGKTGDSLKTEENKIKVVALKITNNINVLIKDLFHNPPSYKSTVTLSWKPVQKTEVGQKRSSEDSSSSSPPKKPIPGPKRDSRQIYNPPSGKYSGSLGNFPYEQRGGFRGGRGRGWGGRGNRSRGRVY</sequence>
<feature type="compositionally biased region" description="Gly residues" evidence="3">
    <location>
        <begin position="376"/>
        <end position="389"/>
    </location>
</feature>
<comment type="caution">
    <text evidence="4">The sequence shown here is derived from an EMBL/GenBank/DDBJ whole genome shotgun (WGS) entry which is preliminary data.</text>
</comment>
<evidence type="ECO:0000313" key="4">
    <source>
        <dbReference type="EMBL" id="KAG8550704.1"/>
    </source>
</evidence>
<dbReference type="Pfam" id="PF05918">
    <property type="entry name" value="API5"/>
    <property type="match status" value="1"/>
</dbReference>
<dbReference type="InterPro" id="IPR016024">
    <property type="entry name" value="ARM-type_fold"/>
</dbReference>
<evidence type="ECO:0000313" key="5">
    <source>
        <dbReference type="Proteomes" id="UP000824782"/>
    </source>
</evidence>
<dbReference type="EMBL" id="WNYA01000035">
    <property type="protein sequence ID" value="KAG8550704.1"/>
    <property type="molecule type" value="Genomic_DNA"/>
</dbReference>
<dbReference type="AlphaFoldDB" id="A0AAV6ZMU4"/>
<dbReference type="GO" id="GO:0006915">
    <property type="term" value="P:apoptotic process"/>
    <property type="evidence" value="ECO:0007669"/>
    <property type="project" value="UniProtKB-KW"/>
</dbReference>
<dbReference type="SUPFAM" id="SSF48371">
    <property type="entry name" value="ARM repeat"/>
    <property type="match status" value="1"/>
</dbReference>
<dbReference type="GO" id="GO:0005634">
    <property type="term" value="C:nucleus"/>
    <property type="evidence" value="ECO:0007669"/>
    <property type="project" value="TreeGrafter"/>
</dbReference>
<dbReference type="PANTHER" id="PTHR12758:SF19">
    <property type="entry name" value="APOPTOSIS INHIBITOR 5"/>
    <property type="match status" value="1"/>
</dbReference>
<dbReference type="PANTHER" id="PTHR12758">
    <property type="entry name" value="APOPTOSIS INHIBITOR 5-RELATED"/>
    <property type="match status" value="1"/>
</dbReference>
<dbReference type="Proteomes" id="UP000824782">
    <property type="component" value="Unassembled WGS sequence"/>
</dbReference>
<keyword evidence="2" id="KW-0053">Apoptosis</keyword>